<evidence type="ECO:0000313" key="5">
    <source>
        <dbReference type="EMBL" id="SHI98320.1"/>
    </source>
</evidence>
<keyword evidence="2" id="KW-0436">Ligase</keyword>
<dbReference type="GO" id="GO:0006631">
    <property type="term" value="P:fatty acid metabolic process"/>
    <property type="evidence" value="ECO:0007669"/>
    <property type="project" value="TreeGrafter"/>
</dbReference>
<reference evidence="5 6" key="1">
    <citation type="submission" date="2016-11" db="EMBL/GenBank/DDBJ databases">
        <authorList>
            <person name="Jaros S."/>
            <person name="Januszkiewicz K."/>
            <person name="Wedrychowicz H."/>
        </authorList>
    </citation>
    <scope>NUCLEOTIDE SEQUENCE [LARGE SCALE GENOMIC DNA]</scope>
    <source>
        <strain evidence="5 6">DSM 5091</strain>
    </source>
</reference>
<evidence type="ECO:0000256" key="2">
    <source>
        <dbReference type="ARBA" id="ARBA00022598"/>
    </source>
</evidence>
<dbReference type="InterPro" id="IPR025110">
    <property type="entry name" value="AMP-bd_C"/>
</dbReference>
<dbReference type="SUPFAM" id="SSF56801">
    <property type="entry name" value="Acetyl-CoA synthetase-like"/>
    <property type="match status" value="1"/>
</dbReference>
<dbReference type="PROSITE" id="PS00455">
    <property type="entry name" value="AMP_BINDING"/>
    <property type="match status" value="1"/>
</dbReference>
<accession>A0A1M6FKT7</accession>
<dbReference type="Gene3D" id="2.30.38.10">
    <property type="entry name" value="Luciferase, Domain 3"/>
    <property type="match status" value="1"/>
</dbReference>
<dbReference type="InterPro" id="IPR000873">
    <property type="entry name" value="AMP-dep_synth/lig_dom"/>
</dbReference>
<dbReference type="InterPro" id="IPR020845">
    <property type="entry name" value="AMP-binding_CS"/>
</dbReference>
<dbReference type="EMBL" id="FQZT01000003">
    <property type="protein sequence ID" value="SHI98320.1"/>
    <property type="molecule type" value="Genomic_DNA"/>
</dbReference>
<dbReference type="CDD" id="cd05917">
    <property type="entry name" value="FACL_like_2"/>
    <property type="match status" value="1"/>
</dbReference>
<dbReference type="AlphaFoldDB" id="A0A1M6FKT7"/>
<feature type="domain" description="AMP-binding enzyme C-terminal" evidence="4">
    <location>
        <begin position="454"/>
        <end position="529"/>
    </location>
</feature>
<dbReference type="Pfam" id="PF13193">
    <property type="entry name" value="AMP-binding_C"/>
    <property type="match status" value="1"/>
</dbReference>
<dbReference type="FunFam" id="3.30.300.30:FF:000008">
    <property type="entry name" value="2,3-dihydroxybenzoate-AMP ligase"/>
    <property type="match status" value="1"/>
</dbReference>
<dbReference type="Gene3D" id="3.30.300.30">
    <property type="match status" value="1"/>
</dbReference>
<gene>
    <name evidence="5" type="ORF">SAMN02745165_01326</name>
</gene>
<dbReference type="STRING" id="1122189.SAMN02745165_01326"/>
<dbReference type="Pfam" id="PF00501">
    <property type="entry name" value="AMP-binding"/>
    <property type="match status" value="1"/>
</dbReference>
<organism evidence="5 6">
    <name type="scientific">Malonomonas rubra DSM 5091</name>
    <dbReference type="NCBI Taxonomy" id="1122189"/>
    <lineage>
        <taxon>Bacteria</taxon>
        <taxon>Pseudomonadati</taxon>
        <taxon>Thermodesulfobacteriota</taxon>
        <taxon>Desulfuromonadia</taxon>
        <taxon>Desulfuromonadales</taxon>
        <taxon>Geopsychrobacteraceae</taxon>
        <taxon>Malonomonas</taxon>
    </lineage>
</organism>
<dbReference type="InterPro" id="IPR045851">
    <property type="entry name" value="AMP-bd_C_sf"/>
</dbReference>
<name>A0A1M6FKT7_MALRU</name>
<dbReference type="RefSeq" id="WP_072906991.1">
    <property type="nucleotide sequence ID" value="NZ_FQZT01000003.1"/>
</dbReference>
<dbReference type="PANTHER" id="PTHR43201:SF5">
    <property type="entry name" value="MEDIUM-CHAIN ACYL-COA LIGASE ACSF2, MITOCHONDRIAL"/>
    <property type="match status" value="1"/>
</dbReference>
<feature type="domain" description="AMP-dependent synthetase/ligase" evidence="3">
    <location>
        <begin position="12"/>
        <end position="403"/>
    </location>
</feature>
<comment type="similarity">
    <text evidence="1">Belongs to the ATP-dependent AMP-binding enzyme family.</text>
</comment>
<evidence type="ECO:0000313" key="6">
    <source>
        <dbReference type="Proteomes" id="UP000184171"/>
    </source>
</evidence>
<evidence type="ECO:0000256" key="1">
    <source>
        <dbReference type="ARBA" id="ARBA00006432"/>
    </source>
</evidence>
<dbReference type="FunFam" id="3.40.50.12780:FF:000003">
    <property type="entry name" value="Long-chain-fatty-acid--CoA ligase FadD"/>
    <property type="match status" value="1"/>
</dbReference>
<keyword evidence="6" id="KW-1185">Reference proteome</keyword>
<dbReference type="Gene3D" id="3.40.50.980">
    <property type="match status" value="2"/>
</dbReference>
<dbReference type="GO" id="GO:0031956">
    <property type="term" value="F:medium-chain fatty acid-CoA ligase activity"/>
    <property type="evidence" value="ECO:0007669"/>
    <property type="project" value="TreeGrafter"/>
</dbReference>
<evidence type="ECO:0000259" key="3">
    <source>
        <dbReference type="Pfam" id="PF00501"/>
    </source>
</evidence>
<sequence length="563" mass="63120">MPYTKKTIGAYFEEQVKRLPAEQEFIVYPDRDLRWTYSQFNERVDNLAKGLLATGIGKGDHVGIWATNVPDWLTFMFATAKIGAVLVTINTQYRSFELEYVVKQADLAALVIIDSFRDHSYLDTVNELIPELKTCQRGRLKSERFPELRSVIFIGQEKHRGMYNTRELLLLGSQCGDERFNKVKASLDAHEVVNMQYTSGTTGFPKGVMLSHFNILNNGYYIGERQKFSSVDRVCLPVPLFHCFGCVLGVMAALGHGATLVPLEGFDPLLVLAAVQKEKCTAVYGVPTMFIAELAHPMFEMFDMSSLRTGIMAGSPCPEETMRQVMDKMNCTDITIAYGLTEASPVITQTRTDDTVAQRTGTVGAALPEIEVKLIDPETGEEVGVGQPGELCCRGYNVMKGYYKMPERTSEAIDADGWLHSGDQAEVDEDGYYKITGRIKDMIIRGGENIYPREIEEFLYTMEGILDVQVVGIPDQKYGEVVGAFIIKKEGADITEEDVIDFTRGKIAPFKKPKHVIFVDAYPMTASGKIQKYKLREMATEQLEIDTTVFDSEKESKCPINQR</sequence>
<dbReference type="Proteomes" id="UP000184171">
    <property type="component" value="Unassembled WGS sequence"/>
</dbReference>
<dbReference type="OrthoDB" id="9799237at2"/>
<evidence type="ECO:0000259" key="4">
    <source>
        <dbReference type="Pfam" id="PF13193"/>
    </source>
</evidence>
<protein>
    <submittedName>
        <fullName evidence="5">Fatty-acyl-CoA synthase</fullName>
    </submittedName>
</protein>
<proteinExistence type="inferred from homology"/>
<dbReference type="PANTHER" id="PTHR43201">
    <property type="entry name" value="ACYL-COA SYNTHETASE"/>
    <property type="match status" value="1"/>
</dbReference>